<dbReference type="Proteomes" id="UP000183843">
    <property type="component" value="Unassembled WGS sequence"/>
</dbReference>
<sequence>MEHEKLMEAARLLESNCENNECNFMEVDCPFQTKSIYGFWTCSIEGRPSCWGLTEVQSDDKR</sequence>
<evidence type="ECO:0000313" key="2">
    <source>
        <dbReference type="Proteomes" id="UP000183843"/>
    </source>
</evidence>
<protein>
    <submittedName>
        <fullName evidence="1">Uncharacterized protein</fullName>
    </submittedName>
</protein>
<evidence type="ECO:0000313" key="1">
    <source>
        <dbReference type="EMBL" id="SFA76177.1"/>
    </source>
</evidence>
<dbReference type="RefSeq" id="WP_143555490.1">
    <property type="nucleotide sequence ID" value="NZ_FOJX01000001.1"/>
</dbReference>
<gene>
    <name evidence="1" type="ORF">SAMN05216587_101651</name>
</gene>
<reference evidence="1 2" key="1">
    <citation type="submission" date="2016-10" db="EMBL/GenBank/DDBJ databases">
        <authorList>
            <person name="de Groot N.N."/>
        </authorList>
    </citation>
    <scope>NUCLEOTIDE SEQUENCE [LARGE SCALE GENOMIC DNA]</scope>
    <source>
        <strain evidence="1 2">L14</strain>
    </source>
</reference>
<dbReference type="EMBL" id="FOJX01000001">
    <property type="protein sequence ID" value="SFA76177.1"/>
    <property type="molecule type" value="Genomic_DNA"/>
</dbReference>
<dbReference type="AlphaFoldDB" id="A0A1I0VJH6"/>
<proteinExistence type="predicted"/>
<accession>A0A1I0VJH6</accession>
<organism evidence="1 2">
    <name type="scientific">Selenomonas ruminantium</name>
    <dbReference type="NCBI Taxonomy" id="971"/>
    <lineage>
        <taxon>Bacteria</taxon>
        <taxon>Bacillati</taxon>
        <taxon>Bacillota</taxon>
        <taxon>Negativicutes</taxon>
        <taxon>Selenomonadales</taxon>
        <taxon>Selenomonadaceae</taxon>
        <taxon>Selenomonas</taxon>
    </lineage>
</organism>
<name>A0A1I0VJH6_SELRU</name>